<dbReference type="OrthoDB" id="8904739at2"/>
<sequence>MAEEDQHSRSKGYKVKVTQEAGYARLTVVGKPTFDELLSLIHVVGVHSGEWPGELLLLDLRGILTRYSREQEYRVGQEIVTSLGHLRRIASIVPTDRITRLAERAARRSGLRVRVFDDKAEAVEWLTGSDGGQDVPDSSP</sequence>
<gene>
    <name evidence="1" type="ORF">FN976_17375</name>
</gene>
<organism evidence="1 2">
    <name type="scientific">Caenimonas sedimenti</name>
    <dbReference type="NCBI Taxonomy" id="2596921"/>
    <lineage>
        <taxon>Bacteria</taxon>
        <taxon>Pseudomonadati</taxon>
        <taxon>Pseudomonadota</taxon>
        <taxon>Betaproteobacteria</taxon>
        <taxon>Burkholderiales</taxon>
        <taxon>Comamonadaceae</taxon>
        <taxon>Caenimonas</taxon>
    </lineage>
</organism>
<dbReference type="EMBL" id="VOBQ01000013">
    <property type="protein sequence ID" value="TWO70106.1"/>
    <property type="molecule type" value="Genomic_DNA"/>
</dbReference>
<dbReference type="AlphaFoldDB" id="A0A562ZP16"/>
<reference evidence="1 2" key="1">
    <citation type="submission" date="2019-07" db="EMBL/GenBank/DDBJ databases">
        <title>Caenimonas sedimenti sp. nov., isolated from activated sludge.</title>
        <authorList>
            <person name="Xu J."/>
        </authorList>
    </citation>
    <scope>NUCLEOTIDE SEQUENCE [LARGE SCALE GENOMIC DNA]</scope>
    <source>
        <strain evidence="1 2">HX-9-20</strain>
    </source>
</reference>
<proteinExistence type="predicted"/>
<name>A0A562ZP16_9BURK</name>
<protein>
    <submittedName>
        <fullName evidence="1">STAS/SEC14 domain-containing protein</fullName>
    </submittedName>
</protein>
<keyword evidence="2" id="KW-1185">Reference proteome</keyword>
<dbReference type="SUPFAM" id="SSF52091">
    <property type="entry name" value="SpoIIaa-like"/>
    <property type="match status" value="1"/>
</dbReference>
<comment type="caution">
    <text evidence="1">The sequence shown here is derived from an EMBL/GenBank/DDBJ whole genome shotgun (WGS) entry which is preliminary data.</text>
</comment>
<evidence type="ECO:0000313" key="2">
    <source>
        <dbReference type="Proteomes" id="UP000318199"/>
    </source>
</evidence>
<dbReference type="RefSeq" id="WP_145894302.1">
    <property type="nucleotide sequence ID" value="NZ_VOBQ01000013.1"/>
</dbReference>
<evidence type="ECO:0000313" key="1">
    <source>
        <dbReference type="EMBL" id="TWO70106.1"/>
    </source>
</evidence>
<accession>A0A562ZP16</accession>
<dbReference type="Proteomes" id="UP000318199">
    <property type="component" value="Unassembled WGS sequence"/>
</dbReference>
<dbReference type="InterPro" id="IPR036513">
    <property type="entry name" value="STAS_dom_sf"/>
</dbReference>